<dbReference type="EMBL" id="BQNB010015423">
    <property type="protein sequence ID" value="GJT39874.1"/>
    <property type="molecule type" value="Genomic_DNA"/>
</dbReference>
<evidence type="ECO:0000256" key="1">
    <source>
        <dbReference type="SAM" id="MobiDB-lite"/>
    </source>
</evidence>
<protein>
    <submittedName>
        <fullName evidence="2">Uncharacterized protein</fullName>
    </submittedName>
</protein>
<evidence type="ECO:0000313" key="2">
    <source>
        <dbReference type="EMBL" id="GJT39874.1"/>
    </source>
</evidence>
<evidence type="ECO:0000313" key="3">
    <source>
        <dbReference type="Proteomes" id="UP001151760"/>
    </source>
</evidence>
<comment type="caution">
    <text evidence="2">The sequence shown here is derived from an EMBL/GenBank/DDBJ whole genome shotgun (WGS) entry which is preliminary data.</text>
</comment>
<name>A0ABQ5DLN6_9ASTR</name>
<reference evidence="2" key="2">
    <citation type="submission" date="2022-01" db="EMBL/GenBank/DDBJ databases">
        <authorList>
            <person name="Yamashiro T."/>
            <person name="Shiraishi A."/>
            <person name="Satake H."/>
            <person name="Nakayama K."/>
        </authorList>
    </citation>
    <scope>NUCLEOTIDE SEQUENCE</scope>
</reference>
<feature type="compositionally biased region" description="Acidic residues" evidence="1">
    <location>
        <begin position="35"/>
        <end position="45"/>
    </location>
</feature>
<gene>
    <name evidence="2" type="ORF">Tco_0939739</name>
</gene>
<sequence length="160" mass="18080">MGSLKTPGSKKGVMMSKRVVTTPGVWPNRHGEVEEGKEEDQDAAENNEITKRQHRWNSKDVNVSEQQSVNLSPETYNELSSCLFVRSRNRASFPKDQQPCRVEVNSKIASVQGDDSESWVLISETTFVGVESRVLIPETTVWDTLVYPSDTLVIRKQKLE</sequence>
<organism evidence="2 3">
    <name type="scientific">Tanacetum coccineum</name>
    <dbReference type="NCBI Taxonomy" id="301880"/>
    <lineage>
        <taxon>Eukaryota</taxon>
        <taxon>Viridiplantae</taxon>
        <taxon>Streptophyta</taxon>
        <taxon>Embryophyta</taxon>
        <taxon>Tracheophyta</taxon>
        <taxon>Spermatophyta</taxon>
        <taxon>Magnoliopsida</taxon>
        <taxon>eudicotyledons</taxon>
        <taxon>Gunneridae</taxon>
        <taxon>Pentapetalae</taxon>
        <taxon>asterids</taxon>
        <taxon>campanulids</taxon>
        <taxon>Asterales</taxon>
        <taxon>Asteraceae</taxon>
        <taxon>Asteroideae</taxon>
        <taxon>Anthemideae</taxon>
        <taxon>Anthemidinae</taxon>
        <taxon>Tanacetum</taxon>
    </lineage>
</organism>
<feature type="region of interest" description="Disordered" evidence="1">
    <location>
        <begin position="1"/>
        <end position="69"/>
    </location>
</feature>
<accession>A0ABQ5DLN6</accession>
<proteinExistence type="predicted"/>
<keyword evidence="3" id="KW-1185">Reference proteome</keyword>
<dbReference type="Proteomes" id="UP001151760">
    <property type="component" value="Unassembled WGS sequence"/>
</dbReference>
<reference evidence="2" key="1">
    <citation type="journal article" date="2022" name="Int. J. Mol. Sci.">
        <title>Draft Genome of Tanacetum Coccineum: Genomic Comparison of Closely Related Tanacetum-Family Plants.</title>
        <authorList>
            <person name="Yamashiro T."/>
            <person name="Shiraishi A."/>
            <person name="Nakayama K."/>
            <person name="Satake H."/>
        </authorList>
    </citation>
    <scope>NUCLEOTIDE SEQUENCE</scope>
</reference>
<feature type="compositionally biased region" description="Polar residues" evidence="1">
    <location>
        <begin position="59"/>
        <end position="69"/>
    </location>
</feature>